<evidence type="ECO:0000313" key="1">
    <source>
        <dbReference type="EMBL" id="RXJ74315.1"/>
    </source>
</evidence>
<evidence type="ECO:0000313" key="2">
    <source>
        <dbReference type="Proteomes" id="UP000290287"/>
    </source>
</evidence>
<proteinExistence type="predicted"/>
<dbReference type="RefSeq" id="WP_129121279.1">
    <property type="nucleotide sequence ID" value="NZ_PEIB01000003.1"/>
</dbReference>
<dbReference type="OrthoDB" id="9831700at2"/>
<reference evidence="1 2" key="1">
    <citation type="submission" date="2017-10" db="EMBL/GenBank/DDBJ databases">
        <title>Nyctiphanis sp. nov., isolated from the stomach of the euphausiid Nyctiphanes simplex (Hansen, 1911) in the Gulf of California.</title>
        <authorList>
            <person name="Gomez-Gil B."/>
            <person name="Aguilar-Mendez M."/>
            <person name="Lopez-Cortes A."/>
            <person name="Gomez-Gutierrez J."/>
            <person name="Roque A."/>
            <person name="Lang E."/>
            <person name="Gonzalez-Castillo A."/>
        </authorList>
    </citation>
    <scope>NUCLEOTIDE SEQUENCE [LARGE SCALE GENOMIC DNA]</scope>
    <source>
        <strain evidence="1 2">CAIM 600</strain>
    </source>
</reference>
<keyword evidence="2" id="KW-1185">Reference proteome</keyword>
<name>A0A4Q0YU75_9GAMM</name>
<accession>A0A4Q0YU75</accession>
<dbReference type="Proteomes" id="UP000290287">
    <property type="component" value="Unassembled WGS sequence"/>
</dbReference>
<organism evidence="1 2">
    <name type="scientific">Veronia nyctiphanis</name>
    <dbReference type="NCBI Taxonomy" id="1278244"/>
    <lineage>
        <taxon>Bacteria</taxon>
        <taxon>Pseudomonadati</taxon>
        <taxon>Pseudomonadota</taxon>
        <taxon>Gammaproteobacteria</taxon>
        <taxon>Vibrionales</taxon>
        <taxon>Vibrionaceae</taxon>
        <taxon>Veronia</taxon>
    </lineage>
</organism>
<dbReference type="AlphaFoldDB" id="A0A4Q0YU75"/>
<gene>
    <name evidence="1" type="ORF">CS022_04495</name>
</gene>
<comment type="caution">
    <text evidence="1">The sequence shown here is derived from an EMBL/GenBank/DDBJ whole genome shotgun (WGS) entry which is preliminary data.</text>
</comment>
<sequence length="196" mass="22850">MEEKKLNPEEYFNELTQKLVEESTTAPDTKHFESAIASSENDSATLLSQIYMTLNLAKLISQVHERDEYLRIKSRAFDGVALSQSELDQLQYYDAKIKTHELDLAIRHLLPEDKVRYYRESIDFFDLEHRPGNYSLQNDEMEGITSFDSDGAKKSNRYRELYESIKNAEKKAISGIREKAMRDPDYYGRLIAFSDK</sequence>
<dbReference type="EMBL" id="PEIB01000003">
    <property type="protein sequence ID" value="RXJ74315.1"/>
    <property type="molecule type" value="Genomic_DNA"/>
</dbReference>
<protein>
    <submittedName>
        <fullName evidence="1">Uncharacterized protein</fullName>
    </submittedName>
</protein>